<dbReference type="CDD" id="cd00084">
    <property type="entry name" value="HMG-box_SF"/>
    <property type="match status" value="1"/>
</dbReference>
<accession>A0A5N5X9I4</accession>
<proteinExistence type="predicted"/>
<gene>
    <name evidence="5" type="ORF">BDV29DRAFT_168361</name>
</gene>
<protein>
    <recommendedName>
        <fullName evidence="4">HMG box domain-containing protein</fullName>
    </recommendedName>
</protein>
<dbReference type="EMBL" id="ML732169">
    <property type="protein sequence ID" value="KAB8077403.1"/>
    <property type="molecule type" value="Genomic_DNA"/>
</dbReference>
<dbReference type="AlphaFoldDB" id="A0A5N5X9I4"/>
<dbReference type="InterPro" id="IPR036910">
    <property type="entry name" value="HMG_box_dom_sf"/>
</dbReference>
<dbReference type="InterPro" id="IPR050342">
    <property type="entry name" value="HMGB"/>
</dbReference>
<dbReference type="Pfam" id="PF00505">
    <property type="entry name" value="HMG_box"/>
    <property type="match status" value="1"/>
</dbReference>
<dbReference type="InterPro" id="IPR009071">
    <property type="entry name" value="HMG_box_dom"/>
</dbReference>
<name>A0A5N5X9I4_9EURO</name>
<reference evidence="5 6" key="1">
    <citation type="submission" date="2019-04" db="EMBL/GenBank/DDBJ databases">
        <title>Friends and foes A comparative genomics study of 23 Aspergillus species from section Flavi.</title>
        <authorList>
            <consortium name="DOE Joint Genome Institute"/>
            <person name="Kjaerbolling I."/>
            <person name="Vesth T."/>
            <person name="Frisvad J.C."/>
            <person name="Nybo J.L."/>
            <person name="Theobald S."/>
            <person name="Kildgaard S."/>
            <person name="Isbrandt T."/>
            <person name="Kuo A."/>
            <person name="Sato A."/>
            <person name="Lyhne E.K."/>
            <person name="Kogle M.E."/>
            <person name="Wiebenga A."/>
            <person name="Kun R.S."/>
            <person name="Lubbers R.J."/>
            <person name="Makela M.R."/>
            <person name="Barry K."/>
            <person name="Chovatia M."/>
            <person name="Clum A."/>
            <person name="Daum C."/>
            <person name="Haridas S."/>
            <person name="He G."/>
            <person name="LaButti K."/>
            <person name="Lipzen A."/>
            <person name="Mondo S."/>
            <person name="Riley R."/>
            <person name="Salamov A."/>
            <person name="Simmons B.A."/>
            <person name="Magnuson J.K."/>
            <person name="Henrissat B."/>
            <person name="Mortensen U.H."/>
            <person name="Larsen T.O."/>
            <person name="Devries R.P."/>
            <person name="Grigoriev I.V."/>
            <person name="Machida M."/>
            <person name="Baker S.E."/>
            <person name="Andersen M.R."/>
        </authorList>
    </citation>
    <scope>NUCLEOTIDE SEQUENCE [LARGE SCALE GENOMIC DNA]</scope>
    <source>
        <strain evidence="5 6">CBS 151.66</strain>
    </source>
</reference>
<keyword evidence="1 2" id="KW-0238">DNA-binding</keyword>
<evidence type="ECO:0000256" key="3">
    <source>
        <dbReference type="SAM" id="MobiDB-lite"/>
    </source>
</evidence>
<keyword evidence="2" id="KW-0539">Nucleus</keyword>
<dbReference type="GO" id="GO:0003677">
    <property type="term" value="F:DNA binding"/>
    <property type="evidence" value="ECO:0007669"/>
    <property type="project" value="UniProtKB-UniRule"/>
</dbReference>
<dbReference type="Gene3D" id="1.10.30.10">
    <property type="entry name" value="High mobility group box domain"/>
    <property type="match status" value="1"/>
</dbReference>
<feature type="compositionally biased region" description="Basic and acidic residues" evidence="3">
    <location>
        <begin position="112"/>
        <end position="131"/>
    </location>
</feature>
<dbReference type="SMART" id="SM00398">
    <property type="entry name" value="HMG"/>
    <property type="match status" value="1"/>
</dbReference>
<feature type="DNA-binding region" description="HMG box" evidence="2">
    <location>
        <begin position="243"/>
        <end position="309"/>
    </location>
</feature>
<dbReference type="PANTHER" id="PTHR48112">
    <property type="entry name" value="HIGH MOBILITY GROUP PROTEIN DSP1"/>
    <property type="match status" value="1"/>
</dbReference>
<evidence type="ECO:0000313" key="5">
    <source>
        <dbReference type="EMBL" id="KAB8077403.1"/>
    </source>
</evidence>
<evidence type="ECO:0000259" key="4">
    <source>
        <dbReference type="PROSITE" id="PS50118"/>
    </source>
</evidence>
<sequence>MRLMNLAQRGVGVFRSLHLSDAFARPIRIAVTQSHIRRICLASRSQSLRLISRTLPSPGIVSQYLVKSYATAGDSKGEKAKRTKSTTAEKKTKKPTKKPTNSSAPKPRGRKPLTEKQKEAKKARESKEHIKGLKRAALQEPARLPDRFWNLAVMSKLPEAQKAHEKQVDAFKAAAELAKSLSAEEEESLNNLSKSNKEANAAQYDQWLRRHTPLEIKEANAARTRLSKLTKKRYPLIRDDRLVKRPLTAYVIFYKERLEQGDFKHMAITDISARVTQEWKGMTESEKEKYRELQLADQKRYHDQYQEVYGEEPPSSPKN</sequence>
<keyword evidence="6" id="KW-1185">Reference proteome</keyword>
<organism evidence="5 6">
    <name type="scientific">Aspergillus leporis</name>
    <dbReference type="NCBI Taxonomy" id="41062"/>
    <lineage>
        <taxon>Eukaryota</taxon>
        <taxon>Fungi</taxon>
        <taxon>Dikarya</taxon>
        <taxon>Ascomycota</taxon>
        <taxon>Pezizomycotina</taxon>
        <taxon>Eurotiomycetes</taxon>
        <taxon>Eurotiomycetidae</taxon>
        <taxon>Eurotiales</taxon>
        <taxon>Aspergillaceae</taxon>
        <taxon>Aspergillus</taxon>
        <taxon>Aspergillus subgen. Circumdati</taxon>
    </lineage>
</organism>
<dbReference type="OrthoDB" id="1919336at2759"/>
<dbReference type="GO" id="GO:0005634">
    <property type="term" value="C:nucleus"/>
    <property type="evidence" value="ECO:0007669"/>
    <property type="project" value="UniProtKB-UniRule"/>
</dbReference>
<dbReference type="PROSITE" id="PS50118">
    <property type="entry name" value="HMG_BOX_2"/>
    <property type="match status" value="1"/>
</dbReference>
<evidence type="ECO:0000256" key="1">
    <source>
        <dbReference type="ARBA" id="ARBA00023125"/>
    </source>
</evidence>
<feature type="region of interest" description="Disordered" evidence="3">
    <location>
        <begin position="72"/>
        <end position="137"/>
    </location>
</feature>
<evidence type="ECO:0000313" key="6">
    <source>
        <dbReference type="Proteomes" id="UP000326565"/>
    </source>
</evidence>
<dbReference type="Proteomes" id="UP000326565">
    <property type="component" value="Unassembled WGS sequence"/>
</dbReference>
<dbReference type="SUPFAM" id="SSF47095">
    <property type="entry name" value="HMG-box"/>
    <property type="match status" value="2"/>
</dbReference>
<feature type="domain" description="HMG box" evidence="4">
    <location>
        <begin position="243"/>
        <end position="309"/>
    </location>
</feature>
<dbReference type="PANTHER" id="PTHR48112:SF22">
    <property type="entry name" value="MITOCHONDRIAL TRANSCRIPTION FACTOR A, ISOFORM B"/>
    <property type="match status" value="1"/>
</dbReference>
<evidence type="ECO:0000256" key="2">
    <source>
        <dbReference type="PROSITE-ProRule" id="PRU00267"/>
    </source>
</evidence>